<dbReference type="PANTHER" id="PTHR46270:SF2">
    <property type="entry name" value="TIR DOMAIN-CONTAINING PROTEIN"/>
    <property type="match status" value="1"/>
</dbReference>
<protein>
    <recommendedName>
        <fullName evidence="2">TIR domain-containing protein</fullName>
    </recommendedName>
</protein>
<dbReference type="VEuPathDB" id="FungiDB:AeMF1_016885"/>
<feature type="region of interest" description="Disordered" evidence="1">
    <location>
        <begin position="224"/>
        <end position="361"/>
    </location>
</feature>
<comment type="caution">
    <text evidence="3">The sequence shown here is derived from an EMBL/GenBank/DDBJ whole genome shotgun (WGS) entry which is preliminary data.</text>
</comment>
<accession>A0A6G0XUS6</accession>
<feature type="compositionally biased region" description="Basic and acidic residues" evidence="1">
    <location>
        <begin position="331"/>
        <end position="346"/>
    </location>
</feature>
<dbReference type="InterPro" id="IPR035897">
    <property type="entry name" value="Toll_tir_struct_dom_sf"/>
</dbReference>
<dbReference type="SUPFAM" id="SSF52200">
    <property type="entry name" value="Toll/Interleukin receptor TIR domain"/>
    <property type="match status" value="1"/>
</dbReference>
<feature type="compositionally biased region" description="Acidic residues" evidence="1">
    <location>
        <begin position="234"/>
        <end position="265"/>
    </location>
</feature>
<dbReference type="EMBL" id="VJMJ01000010">
    <property type="protein sequence ID" value="KAF0744175.1"/>
    <property type="molecule type" value="Genomic_DNA"/>
</dbReference>
<dbReference type="PANTHER" id="PTHR46270">
    <property type="entry name" value="ARMADILLO-TYPE FOLD-RELATED"/>
    <property type="match status" value="1"/>
</dbReference>
<reference evidence="3 4" key="1">
    <citation type="submission" date="2019-07" db="EMBL/GenBank/DDBJ databases">
        <title>Genomics analysis of Aphanomyces spp. identifies a new class of oomycete effector associated with host adaptation.</title>
        <authorList>
            <person name="Gaulin E."/>
        </authorList>
    </citation>
    <scope>NUCLEOTIDE SEQUENCE [LARGE SCALE GENOMIC DNA]</scope>
    <source>
        <strain evidence="3 4">ATCC 201684</strain>
    </source>
</reference>
<sequence length="361" mass="38617">MGASASVGGISKEQCQAICGDLFNEAEWKRQSVDGVIAPAKLNELFSQLTDVFLTHDWGTHASTHKQVSIVNGLLKDKGITTWFDEEKMEGNVKKQMIRGIDNTRAIVVFVTQRYIDKVGGNNAEDNCQLEFNYASRRKTANKMIPVLIDPDPDLKNPSSWTGEVGFVLGGHLYLDMSEAFDDEDLMATRIEELYNKIVSIVGLPLAQRFPGLQEALKEARPSAAALVSKSTDDNENEEGVGEEDEGGGDGEEGGEEDQADEGGDQGDKGEEGGEGDEGGEEDQADEDGDQGDKGDVGGEGDEGGEEDQADEDGDQGDKGDEGGEGGEGGEGDKCEEGDQGQKGEEESGEGDEGEEGWEDY</sequence>
<dbReference type="Pfam" id="PF13676">
    <property type="entry name" value="TIR_2"/>
    <property type="match status" value="1"/>
</dbReference>
<feature type="domain" description="TIR" evidence="2">
    <location>
        <begin position="65"/>
        <end position="182"/>
    </location>
</feature>
<keyword evidence="4" id="KW-1185">Reference proteome</keyword>
<evidence type="ECO:0000259" key="2">
    <source>
        <dbReference type="Pfam" id="PF13676"/>
    </source>
</evidence>
<feature type="compositionally biased region" description="Acidic residues" evidence="1">
    <location>
        <begin position="299"/>
        <end position="315"/>
    </location>
</feature>
<dbReference type="Proteomes" id="UP000481153">
    <property type="component" value="Unassembled WGS sequence"/>
</dbReference>
<dbReference type="GO" id="GO:0007165">
    <property type="term" value="P:signal transduction"/>
    <property type="evidence" value="ECO:0007669"/>
    <property type="project" value="InterPro"/>
</dbReference>
<evidence type="ECO:0000256" key="1">
    <source>
        <dbReference type="SAM" id="MobiDB-lite"/>
    </source>
</evidence>
<feature type="compositionally biased region" description="Acidic residues" evidence="1">
    <location>
        <begin position="273"/>
        <end position="290"/>
    </location>
</feature>
<gene>
    <name evidence="3" type="ORF">Ae201684_001316</name>
</gene>
<dbReference type="InterPro" id="IPR000157">
    <property type="entry name" value="TIR_dom"/>
</dbReference>
<dbReference type="AlphaFoldDB" id="A0A6G0XUS6"/>
<feature type="compositionally biased region" description="Acidic residues" evidence="1">
    <location>
        <begin position="347"/>
        <end position="361"/>
    </location>
</feature>
<evidence type="ECO:0000313" key="4">
    <source>
        <dbReference type="Proteomes" id="UP000481153"/>
    </source>
</evidence>
<name>A0A6G0XUS6_9STRA</name>
<dbReference type="Gene3D" id="3.40.50.10140">
    <property type="entry name" value="Toll/interleukin-1 receptor homology (TIR) domain"/>
    <property type="match status" value="1"/>
</dbReference>
<organism evidence="3 4">
    <name type="scientific">Aphanomyces euteiches</name>
    <dbReference type="NCBI Taxonomy" id="100861"/>
    <lineage>
        <taxon>Eukaryota</taxon>
        <taxon>Sar</taxon>
        <taxon>Stramenopiles</taxon>
        <taxon>Oomycota</taxon>
        <taxon>Saprolegniomycetes</taxon>
        <taxon>Saprolegniales</taxon>
        <taxon>Verrucalvaceae</taxon>
        <taxon>Aphanomyces</taxon>
    </lineage>
</organism>
<proteinExistence type="predicted"/>
<evidence type="ECO:0000313" key="3">
    <source>
        <dbReference type="EMBL" id="KAF0744175.1"/>
    </source>
</evidence>